<protein>
    <recommendedName>
        <fullName evidence="4">SLH domain-containing protein</fullName>
    </recommendedName>
</protein>
<organism evidence="2 3">
    <name type="scientific">Ructibacterium gallinarum</name>
    <dbReference type="NCBI Taxonomy" id="2779355"/>
    <lineage>
        <taxon>Bacteria</taxon>
        <taxon>Bacillati</taxon>
        <taxon>Bacillota</taxon>
        <taxon>Clostridia</taxon>
        <taxon>Eubacteriales</taxon>
        <taxon>Oscillospiraceae</taxon>
        <taxon>Ructibacterium</taxon>
    </lineage>
</organism>
<gene>
    <name evidence="2" type="ORF">INF28_06340</name>
</gene>
<evidence type="ECO:0000313" key="3">
    <source>
        <dbReference type="Proteomes" id="UP000806542"/>
    </source>
</evidence>
<feature type="chain" id="PRO_5039568298" description="SLH domain-containing protein" evidence="1">
    <location>
        <begin position="28"/>
        <end position="873"/>
    </location>
</feature>
<dbReference type="RefSeq" id="WP_226392629.1">
    <property type="nucleotide sequence ID" value="NZ_JADCKB010000011.1"/>
</dbReference>
<proteinExistence type="predicted"/>
<dbReference type="AlphaFoldDB" id="A0A9D5R8L0"/>
<feature type="signal peptide" evidence="1">
    <location>
        <begin position="1"/>
        <end position="27"/>
    </location>
</feature>
<dbReference type="Proteomes" id="UP000806542">
    <property type="component" value="Unassembled WGS sequence"/>
</dbReference>
<keyword evidence="3" id="KW-1185">Reference proteome</keyword>
<accession>A0A9D5R8L0</accession>
<evidence type="ECO:0000313" key="2">
    <source>
        <dbReference type="EMBL" id="MBE5040077.1"/>
    </source>
</evidence>
<comment type="caution">
    <text evidence="2">The sequence shown here is derived from an EMBL/GenBank/DDBJ whole genome shotgun (WGS) entry which is preliminary data.</text>
</comment>
<reference evidence="2" key="1">
    <citation type="submission" date="2020-10" db="EMBL/GenBank/DDBJ databases">
        <title>ChiBAC.</title>
        <authorList>
            <person name="Zenner C."/>
            <person name="Hitch T.C.A."/>
            <person name="Clavel T."/>
        </authorList>
    </citation>
    <scope>NUCLEOTIDE SEQUENCE</scope>
    <source>
        <strain evidence="2">DSM 107454</strain>
    </source>
</reference>
<name>A0A9D5R8L0_9FIRM</name>
<evidence type="ECO:0008006" key="4">
    <source>
        <dbReference type="Google" id="ProtNLM"/>
    </source>
</evidence>
<dbReference type="EMBL" id="JADCKB010000011">
    <property type="protein sequence ID" value="MBE5040077.1"/>
    <property type="molecule type" value="Genomic_DNA"/>
</dbReference>
<evidence type="ECO:0000256" key="1">
    <source>
        <dbReference type="SAM" id="SignalP"/>
    </source>
</evidence>
<sequence>MMRVKRKCCIILLVWVMAFNGINGFSASEENDPSFYNQNVELLKALGVLDETYAVMNKPESSLSMGIVRNIAEKFKYTDAYDSDSEIITLGTSIKIMIEALGYQPRAFTANMEDMDFYRLASSIGLLDGIQSDYSSVLTSETFVQMLINAIEIPIMEISSIGNEDIMFQPNQTFLERNNIFRVDGIVDANCFTSLNYAEGTDPGYFSLNHTQYLDNESDIGEYLGYHVRCYLMQSDEDTNARLVYFVPLSKNKLLTVSSDMIHPATTAQKFAYEQENKSGMVYAQLADDYSLIYNGVAMLKRNSDLLQPALGEVKLLDHNGDNRYDVVFVTSFEVYIIDGVNEADGIIYDRTGKESIDVSESDKLIAFQKNGENSSLSLLRQNDIAYVAWSENKEFVSIFASSNKISGTVDTITYDDYCYFKIEDSQLRVSERITEPGQYLNCEITAYLGPTGIVEDIKFEHNSNYGILCGVSNQGAFTDTGKIKVIDQNGNFNIYEFCEKAYLYSASAERKLIGEGEYQTLKNYYSDSVNPPASEYGSGAAAPIIMYTLSAGKIKTISLPVLFDQNNFGDNRGKYILQSATSKQEMLNRQSYNLYLGGSSSFNPSYTQNLSDGAYKFLSPETIVFDVPVNNNFQLKDNFWENIKVYTGREFTYNSWMYNNFYNLNEDRTIGVLINYVTNTSIIDFAKGFLIQYAASVYEEGTVHTMLTGVYNGEENVSYILSDDVIIDTKFLGDFQEDSNVNIEDLGAGDFILPAFDKNGRINYIQVILQGKYDKTYYNRVHNGRGFEGANELVYGVVAAKSENLLTVEVENNLFNIGQNLCYINKYKSAKTYLYDRDRNMASLGDYSMINIGDYVLVRSVLSKVQDIVIEK</sequence>
<keyword evidence="1" id="KW-0732">Signal</keyword>